<keyword evidence="2" id="KW-1133">Transmembrane helix</keyword>
<dbReference type="InterPro" id="IPR041248">
    <property type="entry name" value="YDG"/>
</dbReference>
<proteinExistence type="predicted"/>
<dbReference type="InterPro" id="IPR016186">
    <property type="entry name" value="C-type_lectin-like/link_sf"/>
</dbReference>
<evidence type="ECO:0000256" key="1">
    <source>
        <dbReference type="SAM" id="MobiDB-lite"/>
    </source>
</evidence>
<feature type="chain" id="PRO_5043958258" evidence="3">
    <location>
        <begin position="26"/>
        <end position="840"/>
    </location>
</feature>
<evidence type="ECO:0000313" key="5">
    <source>
        <dbReference type="EMBL" id="MCQ4949980.1"/>
    </source>
</evidence>
<dbReference type="Proteomes" id="UP001205063">
    <property type="component" value="Unassembled WGS sequence"/>
</dbReference>
<dbReference type="Gene3D" id="3.10.100.10">
    <property type="entry name" value="Mannose-Binding Protein A, subunit A"/>
    <property type="match status" value="1"/>
</dbReference>
<feature type="transmembrane region" description="Helical" evidence="2">
    <location>
        <begin position="812"/>
        <end position="832"/>
    </location>
</feature>
<comment type="caution">
    <text evidence="5">The sequence shown here is derived from an EMBL/GenBank/DDBJ whole genome shotgun (WGS) entry which is preliminary data.</text>
</comment>
<dbReference type="Pfam" id="PF18657">
    <property type="entry name" value="YDG"/>
    <property type="match status" value="1"/>
</dbReference>
<keyword evidence="2" id="KW-0812">Transmembrane</keyword>
<reference evidence="5" key="1">
    <citation type="submission" date="2022-06" db="EMBL/GenBank/DDBJ databases">
        <title>Isolation of gut microbiota from human fecal samples.</title>
        <authorList>
            <person name="Pamer E.G."/>
            <person name="Barat B."/>
            <person name="Waligurski E."/>
            <person name="Medina S."/>
            <person name="Paddock L."/>
            <person name="Mostad J."/>
        </authorList>
    </citation>
    <scope>NUCLEOTIDE SEQUENCE</scope>
    <source>
        <strain evidence="5">DFI.7.96</strain>
    </source>
</reference>
<gene>
    <name evidence="5" type="ORF">NE646_09945</name>
</gene>
<feature type="signal peptide" evidence="3">
    <location>
        <begin position="1"/>
        <end position="25"/>
    </location>
</feature>
<feature type="compositionally biased region" description="Polar residues" evidence="1">
    <location>
        <begin position="783"/>
        <end position="798"/>
    </location>
</feature>
<dbReference type="InterPro" id="IPR001304">
    <property type="entry name" value="C-type_lectin-like"/>
</dbReference>
<sequence>MKHQKSGRRLGALLLSAVMALSAGAVWQGFRAKAAGGEAPALSIETGPAVKGADGRFSFPELVLRVPDGAQVKSVTVQFSSAVASADNISLPPSGGFVQLAGSKSGNVAINASGKSAQEWTQYLRDNLRVTLAGSEMKRLRLIASYSEATDIYDYNAETGHYYQVVRSGNNWKAAMADADQRKYLGMQGYLVTITTQEENDFVASLIPNINTWMGGSCDPAYTKDPDSGNANPGRWYWVSGPEGIADSGKPLLFWEGVCNTSTPNDPANSRNGCWLNWIETSRGWPVNGPDHGGAPGIAGAEPYLSSYRENGSLGWNDLSDTQTMVYVVEYGGMPGDKVESDDCAKEEVNLDPSGKALSTSASDITVGEEPKVVSKANGSPVEAVVYTYYRRADDASWQPVTAPEHVGEYRVVSAKDGYQGDSDTFQVLPKDISVAPAPAADGTYTKVYDGTNGYGGDISLSGLPEGADVQLRCTATFNSKDVATADTLTLTGLSLTGDDAGDYTLTGLADGKIEVPGSITPRPLAVAPTFAVSESWAGVPLPHDYGHTAVEYDPDGSWGSMLGEGDALADTLGEPAYSCRAGKVELDRQAPLAGSYTLAVTFPDATELARQNYEITCATLPLLIKERHPPTVRPQGEQQGPLVPNAVTEGAGGTVHAVVADAVVERVRPSGSLSRLEVLGLLMDRYQVDSALPDGALTYSAATIFKGGAAADAVDLTRPGSYLLSVTATDSLGDTTTIFLTYTLVEEPVEPTPTPPDGGEGDPSGGEPNAPETPTPPPSGGQATVESDSDSGHQNPIITGDGAIAPSDSGLLLAGASLAALSLGGVALFGGRKGRRYKR</sequence>
<dbReference type="RefSeq" id="WP_256136369.1">
    <property type="nucleotide sequence ID" value="NZ_JANGAB010000005.1"/>
</dbReference>
<evidence type="ECO:0000313" key="6">
    <source>
        <dbReference type="Proteomes" id="UP001205063"/>
    </source>
</evidence>
<feature type="domain" description="C-type lectin" evidence="4">
    <location>
        <begin position="158"/>
        <end position="285"/>
    </location>
</feature>
<keyword evidence="2" id="KW-0472">Membrane</keyword>
<dbReference type="SUPFAM" id="SSF56436">
    <property type="entry name" value="C-type lectin-like"/>
    <property type="match status" value="1"/>
</dbReference>
<feature type="region of interest" description="Disordered" evidence="1">
    <location>
        <begin position="747"/>
        <end position="807"/>
    </location>
</feature>
<keyword evidence="3" id="KW-0732">Signal</keyword>
<accession>A0AAW5KD49</accession>
<organism evidence="5 6">
    <name type="scientific">Bittarella massiliensis</name>
    <name type="common">ex Durand et al. 2017</name>
    <dbReference type="NCBI Taxonomy" id="1720313"/>
    <lineage>
        <taxon>Bacteria</taxon>
        <taxon>Bacillati</taxon>
        <taxon>Bacillota</taxon>
        <taxon>Clostridia</taxon>
        <taxon>Eubacteriales</taxon>
        <taxon>Oscillospiraceae</taxon>
        <taxon>Bittarella (ex Durand et al. 2017)</taxon>
    </lineage>
</organism>
<evidence type="ECO:0000256" key="3">
    <source>
        <dbReference type="SAM" id="SignalP"/>
    </source>
</evidence>
<evidence type="ECO:0000259" key="4">
    <source>
        <dbReference type="PROSITE" id="PS50041"/>
    </source>
</evidence>
<dbReference type="AlphaFoldDB" id="A0AAW5KD49"/>
<dbReference type="PROSITE" id="PS50041">
    <property type="entry name" value="C_TYPE_LECTIN_2"/>
    <property type="match status" value="1"/>
</dbReference>
<name>A0AAW5KD49_9FIRM</name>
<protein>
    <submittedName>
        <fullName evidence="5">YDG domain-containing protein</fullName>
    </submittedName>
</protein>
<dbReference type="InterPro" id="IPR016187">
    <property type="entry name" value="CTDL_fold"/>
</dbReference>
<dbReference type="EMBL" id="JANGAB010000005">
    <property type="protein sequence ID" value="MCQ4949980.1"/>
    <property type="molecule type" value="Genomic_DNA"/>
</dbReference>
<evidence type="ECO:0000256" key="2">
    <source>
        <dbReference type="SAM" id="Phobius"/>
    </source>
</evidence>